<dbReference type="OrthoDB" id="9775296at2"/>
<dbReference type="Gene3D" id="3.40.50.720">
    <property type="entry name" value="NAD(P)-binding Rossmann-like Domain"/>
    <property type="match status" value="1"/>
</dbReference>
<evidence type="ECO:0000256" key="3">
    <source>
        <dbReference type="RuleBase" id="RU000363"/>
    </source>
</evidence>
<dbReference type="PANTHER" id="PTHR44196">
    <property type="entry name" value="DEHYDROGENASE/REDUCTASE SDR FAMILY MEMBER 7B"/>
    <property type="match status" value="1"/>
</dbReference>
<dbReference type="PRINTS" id="PR00081">
    <property type="entry name" value="GDHRDH"/>
</dbReference>
<dbReference type="InterPro" id="IPR036291">
    <property type="entry name" value="NAD(P)-bd_dom_sf"/>
</dbReference>
<gene>
    <name evidence="4" type="ORF">SAMN05660477_00867</name>
</gene>
<evidence type="ECO:0000313" key="4">
    <source>
        <dbReference type="EMBL" id="SKB73074.1"/>
    </source>
</evidence>
<dbReference type="Proteomes" id="UP000191112">
    <property type="component" value="Unassembled WGS sequence"/>
</dbReference>
<evidence type="ECO:0000256" key="1">
    <source>
        <dbReference type="ARBA" id="ARBA00006484"/>
    </source>
</evidence>
<dbReference type="SUPFAM" id="SSF51735">
    <property type="entry name" value="NAD(P)-binding Rossmann-fold domains"/>
    <property type="match status" value="1"/>
</dbReference>
<dbReference type="EMBL" id="FUYZ01000002">
    <property type="protein sequence ID" value="SKB73074.1"/>
    <property type="molecule type" value="Genomic_DNA"/>
</dbReference>
<comment type="similarity">
    <text evidence="1 3">Belongs to the short-chain dehydrogenases/reductases (SDR) family.</text>
</comment>
<organism evidence="4 5">
    <name type="scientific">Soonwooa buanensis</name>
    <dbReference type="NCBI Taxonomy" id="619805"/>
    <lineage>
        <taxon>Bacteria</taxon>
        <taxon>Pseudomonadati</taxon>
        <taxon>Bacteroidota</taxon>
        <taxon>Flavobacteriia</taxon>
        <taxon>Flavobacteriales</taxon>
        <taxon>Weeksellaceae</taxon>
        <taxon>Chryseobacterium group</taxon>
        <taxon>Soonwooa</taxon>
    </lineage>
</organism>
<name>A0A1T5DN23_9FLAO</name>
<keyword evidence="5" id="KW-1185">Reference proteome</keyword>
<evidence type="ECO:0000313" key="5">
    <source>
        <dbReference type="Proteomes" id="UP000191112"/>
    </source>
</evidence>
<sequence length="333" mass="35771">MDSIDTITSLVTKTAVITGASSGVGLATAQLFAENGYQIVLAARGKEGLEKAVAECNALGGKAVYKTTDVSNANDVKDLVEFALKEFGRIDVWVNNAGVMASGKFEEIPMDINEQVIKTNLMGYMHGAYYVLPVFKEQNQGVLINNVSIGGYMPAPFSSVYSATKTGIKGMMSGLQSEYSVYPQIHICNIYPQVQQSTGNMHSAKFSGLDFKIPPFAANPRDTAQVIYNLVGKPKNDTFPDATSFMLKLAHGAFPETFTNLATGALRLMMTLKKGKDDEGNVLEPSDNPHRVYGESALPKPSKATKTILGTALAIGAGFLVAKHLKNNSKKLD</sequence>
<evidence type="ECO:0000256" key="2">
    <source>
        <dbReference type="ARBA" id="ARBA00023002"/>
    </source>
</evidence>
<keyword evidence="2" id="KW-0560">Oxidoreductase</keyword>
<reference evidence="4 5" key="1">
    <citation type="submission" date="2017-02" db="EMBL/GenBank/DDBJ databases">
        <authorList>
            <person name="Peterson S.W."/>
        </authorList>
    </citation>
    <scope>NUCLEOTIDE SEQUENCE [LARGE SCALE GENOMIC DNA]</scope>
    <source>
        <strain evidence="4 5">DSM 22323</strain>
    </source>
</reference>
<dbReference type="RefSeq" id="WP_079666369.1">
    <property type="nucleotide sequence ID" value="NZ_FUYZ01000002.1"/>
</dbReference>
<dbReference type="PANTHER" id="PTHR44196:SF1">
    <property type="entry name" value="DEHYDROGENASE_REDUCTASE SDR FAMILY MEMBER 7B"/>
    <property type="match status" value="1"/>
</dbReference>
<dbReference type="PROSITE" id="PS00061">
    <property type="entry name" value="ADH_SHORT"/>
    <property type="match status" value="1"/>
</dbReference>
<dbReference type="STRING" id="619805.SAMN05660477_00867"/>
<dbReference type="Pfam" id="PF00106">
    <property type="entry name" value="adh_short"/>
    <property type="match status" value="1"/>
</dbReference>
<dbReference type="PRINTS" id="PR00080">
    <property type="entry name" value="SDRFAMILY"/>
</dbReference>
<dbReference type="AlphaFoldDB" id="A0A1T5DN23"/>
<dbReference type="InterPro" id="IPR020904">
    <property type="entry name" value="Sc_DH/Rdtase_CS"/>
</dbReference>
<dbReference type="InterPro" id="IPR002347">
    <property type="entry name" value="SDR_fam"/>
</dbReference>
<accession>A0A1T5DN23</accession>
<dbReference type="GO" id="GO:0016020">
    <property type="term" value="C:membrane"/>
    <property type="evidence" value="ECO:0007669"/>
    <property type="project" value="TreeGrafter"/>
</dbReference>
<protein>
    <submittedName>
        <fullName evidence="4">NADP-dependent 3-hydroxy acid dehydrogenase YdfG</fullName>
    </submittedName>
</protein>
<proteinExistence type="inferred from homology"/>
<dbReference type="GO" id="GO:0016491">
    <property type="term" value="F:oxidoreductase activity"/>
    <property type="evidence" value="ECO:0007669"/>
    <property type="project" value="UniProtKB-KW"/>
</dbReference>